<evidence type="ECO:0000313" key="4">
    <source>
        <dbReference type="Proteomes" id="UP000235005"/>
    </source>
</evidence>
<sequence>MKRLQVILFSALMLATSLSYAGGRHHDGDRQWSRDGQHQSRGDRQKQFSRNYTRNGKQCRDKPKSVPELDAGGAGLALGLVVAVAAARRERLTHASCNSIVNILRRPGEVP</sequence>
<organism evidence="3 4">
    <name type="scientific">Pseudohalioglobus lutimaris</name>
    <dbReference type="NCBI Taxonomy" id="1737061"/>
    <lineage>
        <taxon>Bacteria</taxon>
        <taxon>Pseudomonadati</taxon>
        <taxon>Pseudomonadota</taxon>
        <taxon>Gammaproteobacteria</taxon>
        <taxon>Cellvibrionales</taxon>
        <taxon>Halieaceae</taxon>
        <taxon>Pseudohalioglobus</taxon>
    </lineage>
</organism>
<dbReference type="RefSeq" id="WP_101516929.1">
    <property type="nucleotide sequence ID" value="NZ_PKUS01000001.1"/>
</dbReference>
<accession>A0A2N5X7Z6</accession>
<reference evidence="3 4" key="1">
    <citation type="submission" date="2018-01" db="EMBL/GenBank/DDBJ databases">
        <title>The draft genome sequence of Halioglobus lutimaris HF004.</title>
        <authorList>
            <person name="Du Z.-J."/>
            <person name="Shi M.-J."/>
        </authorList>
    </citation>
    <scope>NUCLEOTIDE SEQUENCE [LARGE SCALE GENOMIC DNA]</scope>
    <source>
        <strain evidence="3 4">HF004</strain>
    </source>
</reference>
<feature type="chain" id="PRO_5014762807" evidence="2">
    <location>
        <begin position="22"/>
        <end position="111"/>
    </location>
</feature>
<keyword evidence="4" id="KW-1185">Reference proteome</keyword>
<evidence type="ECO:0000313" key="3">
    <source>
        <dbReference type="EMBL" id="PLW70610.1"/>
    </source>
</evidence>
<feature type="signal peptide" evidence="2">
    <location>
        <begin position="1"/>
        <end position="21"/>
    </location>
</feature>
<dbReference type="AlphaFoldDB" id="A0A2N5X7Z6"/>
<evidence type="ECO:0000256" key="1">
    <source>
        <dbReference type="SAM" id="MobiDB-lite"/>
    </source>
</evidence>
<comment type="caution">
    <text evidence="3">The sequence shown here is derived from an EMBL/GenBank/DDBJ whole genome shotgun (WGS) entry which is preliminary data.</text>
</comment>
<gene>
    <name evidence="3" type="ORF">C0039_00300</name>
</gene>
<dbReference type="Proteomes" id="UP000235005">
    <property type="component" value="Unassembled WGS sequence"/>
</dbReference>
<keyword evidence="2" id="KW-0732">Signal</keyword>
<feature type="compositionally biased region" description="Basic and acidic residues" evidence="1">
    <location>
        <begin position="24"/>
        <end position="46"/>
    </location>
</feature>
<protein>
    <submittedName>
        <fullName evidence="3">Uncharacterized protein</fullName>
    </submittedName>
</protein>
<dbReference type="EMBL" id="PKUS01000001">
    <property type="protein sequence ID" value="PLW70610.1"/>
    <property type="molecule type" value="Genomic_DNA"/>
</dbReference>
<feature type="region of interest" description="Disordered" evidence="1">
    <location>
        <begin position="23"/>
        <end position="66"/>
    </location>
</feature>
<evidence type="ECO:0000256" key="2">
    <source>
        <dbReference type="SAM" id="SignalP"/>
    </source>
</evidence>
<proteinExistence type="predicted"/>
<name>A0A2N5X7Z6_9GAMM</name>